<evidence type="ECO:0000259" key="3">
    <source>
        <dbReference type="Pfam" id="PF13649"/>
    </source>
</evidence>
<organism evidence="4 5">
    <name type="scientific">Rhodococcus sovatensis</name>
    <dbReference type="NCBI Taxonomy" id="1805840"/>
    <lineage>
        <taxon>Bacteria</taxon>
        <taxon>Bacillati</taxon>
        <taxon>Actinomycetota</taxon>
        <taxon>Actinomycetes</taxon>
        <taxon>Mycobacteriales</taxon>
        <taxon>Nocardiaceae</taxon>
        <taxon>Rhodococcus</taxon>
    </lineage>
</organism>
<dbReference type="GO" id="GO:0008168">
    <property type="term" value="F:methyltransferase activity"/>
    <property type="evidence" value="ECO:0007669"/>
    <property type="project" value="UniProtKB-KW"/>
</dbReference>
<dbReference type="InterPro" id="IPR029063">
    <property type="entry name" value="SAM-dependent_MTases_sf"/>
</dbReference>
<dbReference type="Pfam" id="PF13649">
    <property type="entry name" value="Methyltransf_25"/>
    <property type="match status" value="1"/>
</dbReference>
<evidence type="ECO:0000256" key="1">
    <source>
        <dbReference type="ARBA" id="ARBA00022603"/>
    </source>
</evidence>
<evidence type="ECO:0000313" key="4">
    <source>
        <dbReference type="EMBL" id="WXG68402.1"/>
    </source>
</evidence>
<dbReference type="InterPro" id="IPR041698">
    <property type="entry name" value="Methyltransf_25"/>
</dbReference>
<proteinExistence type="predicted"/>
<dbReference type="EMBL" id="CP147846">
    <property type="protein sequence ID" value="WXG68402.1"/>
    <property type="molecule type" value="Genomic_DNA"/>
</dbReference>
<dbReference type="CDD" id="cd02440">
    <property type="entry name" value="AdoMet_MTases"/>
    <property type="match status" value="1"/>
</dbReference>
<keyword evidence="2 4" id="KW-0808">Transferase</keyword>
<dbReference type="Proteomes" id="UP001432000">
    <property type="component" value="Chromosome"/>
</dbReference>
<evidence type="ECO:0000313" key="5">
    <source>
        <dbReference type="Proteomes" id="UP001432000"/>
    </source>
</evidence>
<evidence type="ECO:0000256" key="2">
    <source>
        <dbReference type="ARBA" id="ARBA00022679"/>
    </source>
</evidence>
<name>A0ABZ2PGY4_9NOCA</name>
<gene>
    <name evidence="4" type="ORF">WDS16_24960</name>
</gene>
<dbReference type="InterPro" id="IPR051052">
    <property type="entry name" value="Diverse_substrate_MTase"/>
</dbReference>
<dbReference type="SUPFAM" id="SSF53335">
    <property type="entry name" value="S-adenosyl-L-methionine-dependent methyltransferases"/>
    <property type="match status" value="1"/>
</dbReference>
<protein>
    <submittedName>
        <fullName evidence="4">Class I SAM-dependent methyltransferase</fullName>
        <ecNumber evidence="4">2.1.1.-</ecNumber>
    </submittedName>
</protein>
<keyword evidence="5" id="KW-1185">Reference proteome</keyword>
<dbReference type="PANTHER" id="PTHR44942">
    <property type="entry name" value="METHYLTRANSF_11 DOMAIN-CONTAINING PROTEIN"/>
    <property type="match status" value="1"/>
</dbReference>
<dbReference type="RefSeq" id="WP_338888589.1">
    <property type="nucleotide sequence ID" value="NZ_CP147846.1"/>
</dbReference>
<sequence length="206" mass="22854">MDNVEASYADRAEEYVRVVGSMEMVHPSDKQLVTDWARSIAGPVIDVGCGPGQWTNHLHLHDVDVRGVDPTHTFVEHARTTYPSCRFDDGRAENLDAQSGSVAGILAWYSLIHHDPGDIRFAFEEFARALRPGGKLLIGFFEAPTLEPFDHAVITAYRWPVRELSAQLDGAGFTIIETHTRTGLGYRPHGAILAELTNSDDNSRQE</sequence>
<keyword evidence="1 4" id="KW-0489">Methyltransferase</keyword>
<accession>A0ABZ2PGY4</accession>
<dbReference type="EC" id="2.1.1.-" evidence="4"/>
<reference evidence="4 5" key="1">
    <citation type="submission" date="2024-03" db="EMBL/GenBank/DDBJ databases">
        <title>Natural products discovery in diverse microorganisms through a two-stage MS feature dereplication strategy.</title>
        <authorList>
            <person name="Zhang R."/>
        </authorList>
    </citation>
    <scope>NUCLEOTIDE SEQUENCE [LARGE SCALE GENOMIC DNA]</scope>
    <source>
        <strain evidence="4 5">18930</strain>
    </source>
</reference>
<dbReference type="GO" id="GO:0032259">
    <property type="term" value="P:methylation"/>
    <property type="evidence" value="ECO:0007669"/>
    <property type="project" value="UniProtKB-KW"/>
</dbReference>
<dbReference type="Gene3D" id="3.40.50.150">
    <property type="entry name" value="Vaccinia Virus protein VP39"/>
    <property type="match status" value="1"/>
</dbReference>
<dbReference type="PANTHER" id="PTHR44942:SF4">
    <property type="entry name" value="METHYLTRANSFERASE TYPE 11 DOMAIN-CONTAINING PROTEIN"/>
    <property type="match status" value="1"/>
</dbReference>
<feature type="domain" description="Methyltransferase" evidence="3">
    <location>
        <begin position="44"/>
        <end position="134"/>
    </location>
</feature>